<sequence>MRLDPFAVYRFVYGADHPDRLKVMRREARRKLRAAAAMEGGSDGNHRPGASPGSGRVIETCPRDPEPEGIDDNAQRAPPSINTARGCNPIPHINVSNDPDNVAQKSPYLEPGYSTSSASPAREHAGTHNAYYSHSHQGVHHNHYHQGPQNPNHCSSGWPPHQSPYQEQPPIYRRSPHPGFSLEPTVRVTV</sequence>
<organism evidence="2">
    <name type="scientific">Magnaporthiopsis poae (strain ATCC 64411 / 73-15)</name>
    <name type="common">Kentucky bluegrass fungus</name>
    <name type="synonym">Magnaporthe poae</name>
    <dbReference type="NCBI Taxonomy" id="644358"/>
    <lineage>
        <taxon>Eukaryota</taxon>
        <taxon>Fungi</taxon>
        <taxon>Dikarya</taxon>
        <taxon>Ascomycota</taxon>
        <taxon>Pezizomycotina</taxon>
        <taxon>Sordariomycetes</taxon>
        <taxon>Sordariomycetidae</taxon>
        <taxon>Magnaporthales</taxon>
        <taxon>Magnaporthaceae</taxon>
        <taxon>Magnaporthiopsis</taxon>
    </lineage>
</organism>
<gene>
    <name evidence="2" type="ORF">MAPG_12139</name>
</gene>
<feature type="region of interest" description="Disordered" evidence="1">
    <location>
        <begin position="36"/>
        <end position="56"/>
    </location>
</feature>
<evidence type="ECO:0000313" key="2">
    <source>
        <dbReference type="EMBL" id="KLU93202.1"/>
    </source>
</evidence>
<evidence type="ECO:0000256" key="1">
    <source>
        <dbReference type="SAM" id="MobiDB-lite"/>
    </source>
</evidence>
<proteinExistence type="predicted"/>
<dbReference type="VEuPathDB" id="FungiDB:MAPG_12139"/>
<reference evidence="2" key="1">
    <citation type="submission" date="2010-05" db="EMBL/GenBank/DDBJ databases">
        <title>The Genome Sequence of Magnaporthe poae strain ATCC 64411.</title>
        <authorList>
            <consortium name="The Broad Institute Genome Sequencing Platform"/>
            <consortium name="Broad Institute Genome Sequencing Center for Infectious Disease"/>
            <person name="Ma L.-J."/>
            <person name="Dead R."/>
            <person name="Young S."/>
            <person name="Zeng Q."/>
            <person name="Koehrsen M."/>
            <person name="Alvarado L."/>
            <person name="Berlin A."/>
            <person name="Chapman S.B."/>
            <person name="Chen Z."/>
            <person name="Freedman E."/>
            <person name="Gellesch M."/>
            <person name="Goldberg J."/>
            <person name="Griggs A."/>
            <person name="Gujja S."/>
            <person name="Heilman E.R."/>
            <person name="Heiman D."/>
            <person name="Hepburn T."/>
            <person name="Howarth C."/>
            <person name="Jen D."/>
            <person name="Larson L."/>
            <person name="Mehta T."/>
            <person name="Neiman D."/>
            <person name="Pearson M."/>
            <person name="Roberts A."/>
            <person name="Saif S."/>
            <person name="Shea T."/>
            <person name="Shenoy N."/>
            <person name="Sisk P."/>
            <person name="Stolte C."/>
            <person name="Sykes S."/>
            <person name="Walk T."/>
            <person name="White J."/>
            <person name="Yandava C."/>
            <person name="Haas B."/>
            <person name="Nusbaum C."/>
            <person name="Birren B."/>
        </authorList>
    </citation>
    <scope>NUCLEOTIDE SEQUENCE</scope>
    <source>
        <strain evidence="2">ATCC 64411</strain>
    </source>
</reference>
<accession>A0A0H2UB11</accession>
<protein>
    <submittedName>
        <fullName evidence="2">Uncharacterized protein</fullName>
    </submittedName>
</protein>
<dbReference type="EMBL" id="GL877149">
    <property type="protein sequence ID" value="KLU93202.1"/>
    <property type="molecule type" value="Genomic_DNA"/>
</dbReference>
<feature type="non-terminal residue" evidence="2">
    <location>
        <position position="190"/>
    </location>
</feature>
<reference evidence="2" key="2">
    <citation type="submission" date="2011-03" db="EMBL/GenBank/DDBJ databases">
        <title>Annotation of Magnaporthe poae ATCC 64411.</title>
        <authorList>
            <person name="Ma L.-J."/>
            <person name="Dead R."/>
            <person name="Young S.K."/>
            <person name="Zeng Q."/>
            <person name="Gargeya S."/>
            <person name="Fitzgerald M."/>
            <person name="Haas B."/>
            <person name="Abouelleil A."/>
            <person name="Alvarado L."/>
            <person name="Arachchi H.M."/>
            <person name="Berlin A."/>
            <person name="Brown A."/>
            <person name="Chapman S.B."/>
            <person name="Chen Z."/>
            <person name="Dunbar C."/>
            <person name="Freedman E."/>
            <person name="Gearin G."/>
            <person name="Gellesch M."/>
            <person name="Goldberg J."/>
            <person name="Griggs A."/>
            <person name="Gujja S."/>
            <person name="Heiman D."/>
            <person name="Howarth C."/>
            <person name="Larson L."/>
            <person name="Lui A."/>
            <person name="MacDonald P.J.P."/>
            <person name="Mehta T."/>
            <person name="Montmayeur A."/>
            <person name="Murphy C."/>
            <person name="Neiman D."/>
            <person name="Pearson M."/>
            <person name="Priest M."/>
            <person name="Roberts A."/>
            <person name="Saif S."/>
            <person name="Shea T."/>
            <person name="Shenoy N."/>
            <person name="Sisk P."/>
            <person name="Stolte C."/>
            <person name="Sykes S."/>
            <person name="Yandava C."/>
            <person name="Wortman J."/>
            <person name="Nusbaum C."/>
            <person name="Birren B."/>
        </authorList>
    </citation>
    <scope>NUCLEOTIDE SEQUENCE</scope>
    <source>
        <strain evidence="2">ATCC 64411</strain>
    </source>
</reference>
<feature type="region of interest" description="Disordered" evidence="1">
    <location>
        <begin position="136"/>
        <end position="190"/>
    </location>
</feature>
<name>A0A0H2UB11_MAGP6</name>
<dbReference type="AlphaFoldDB" id="A0A0H2UB11"/>